<feature type="signal peptide" evidence="1">
    <location>
        <begin position="1"/>
        <end position="32"/>
    </location>
</feature>
<dbReference type="EMBL" id="HBGV01019624">
    <property type="protein sequence ID" value="CAD9519015.1"/>
    <property type="molecule type" value="Transcribed_RNA"/>
</dbReference>
<evidence type="ECO:0000313" key="2">
    <source>
        <dbReference type="EMBL" id="CAD9519015.1"/>
    </source>
</evidence>
<evidence type="ECO:0008006" key="3">
    <source>
        <dbReference type="Google" id="ProtNLM"/>
    </source>
</evidence>
<dbReference type="AlphaFoldDB" id="A0A7S2N4G5"/>
<dbReference type="InterPro" id="IPR023296">
    <property type="entry name" value="Glyco_hydro_beta-prop_sf"/>
</dbReference>
<reference evidence="2" key="1">
    <citation type="submission" date="2021-01" db="EMBL/GenBank/DDBJ databases">
        <authorList>
            <person name="Corre E."/>
            <person name="Pelletier E."/>
            <person name="Niang G."/>
            <person name="Scheremetjew M."/>
            <person name="Finn R."/>
            <person name="Kale V."/>
            <person name="Holt S."/>
            <person name="Cochrane G."/>
            <person name="Meng A."/>
            <person name="Brown T."/>
            <person name="Cohen L."/>
        </authorList>
    </citation>
    <scope>NUCLEOTIDE SEQUENCE</scope>
    <source>
        <strain evidence="2">CCMP826</strain>
    </source>
</reference>
<dbReference type="PANTHER" id="PTHR35279">
    <property type="match status" value="1"/>
</dbReference>
<keyword evidence="1" id="KW-0732">Signal</keyword>
<dbReference type="PANTHER" id="PTHR35279:SF1">
    <property type="entry name" value="ARABINANASE_LEVANSUCRASE_INVERTASE"/>
    <property type="match status" value="1"/>
</dbReference>
<accession>A0A7S2N4G5</accession>
<evidence type="ECO:0000256" key="1">
    <source>
        <dbReference type="SAM" id="SignalP"/>
    </source>
</evidence>
<gene>
    <name evidence="2" type="ORF">HTAM1171_LOCUS12197</name>
</gene>
<protein>
    <recommendedName>
        <fullName evidence="3">Glycosyl hydrolase family 32 N-terminal domain-containing protein</fullName>
    </recommendedName>
</protein>
<dbReference type="Gene3D" id="2.115.10.20">
    <property type="entry name" value="Glycosyl hydrolase domain, family 43"/>
    <property type="match status" value="2"/>
</dbReference>
<dbReference type="SUPFAM" id="SSF75005">
    <property type="entry name" value="Arabinanase/levansucrase/invertase"/>
    <property type="match status" value="2"/>
</dbReference>
<organism evidence="2">
    <name type="scientific">Helicotheca tamesis</name>
    <dbReference type="NCBI Taxonomy" id="374047"/>
    <lineage>
        <taxon>Eukaryota</taxon>
        <taxon>Sar</taxon>
        <taxon>Stramenopiles</taxon>
        <taxon>Ochrophyta</taxon>
        <taxon>Bacillariophyta</taxon>
        <taxon>Mediophyceae</taxon>
        <taxon>Lithodesmiophycidae</taxon>
        <taxon>Lithodesmiales</taxon>
        <taxon>Lithodesmiaceae</taxon>
        <taxon>Helicotheca</taxon>
    </lineage>
</organism>
<name>A0A7S2N4G5_9STRA</name>
<feature type="chain" id="PRO_5030572059" description="Glycosyl hydrolase family 32 N-terminal domain-containing protein" evidence="1">
    <location>
        <begin position="33"/>
        <end position="486"/>
    </location>
</feature>
<sequence length="486" mass="53740">MKRNCTRGKSQARMRASAWLGALTALLAGNDARNNVCCAWSTNSRSRQWRSSTKLFSSTSASVNSNIVLRPSSDPEAFDSFRIGTARIHRYARDIDDGIGGEYVMWYHGREHKFDESGELPPLSTGRIGRATSRNGLHWERCEGSESEDIGGVSLGLNEESWWGFDTAHVGLGQVMLPMSTPAVISEGGVYLMYYMGGSFEKTPLKLYLDSNHDIPDDATIQGMNMRIGVALSQDGKSWGRIEGDFPCGAVMVPYDTSDPNVDSAITMADDDGSPLNIDEELYCAWPDVVMNNLSDQQKTKVGKKGSKPNFFMYYSTMTKHTRQKVIACAVSEDGFRWYKRGVCLTPSDDLIDNGGCARCNVLKNASYDPDAMVWRDEIGWTMYYEGIDQKDNKHRIMVATSLDGRTWEKKGLVLDVGSDEDGAWDSDGVGSPHVIRMDDGSTRMYYTGQGKDGSTAIGVAKCINHDNVTNGQAWAREQAEFSFSS</sequence>
<proteinExistence type="predicted"/>